<sequence>MSEGARLDIGFVCTSISRKAGGVSVVLRRAVQGLAALGCDVTVYALRDEHSAADLADWGHIKTVLVEPAGPAALGYSPDLTRRLGNHDLLHQHGIWQGPSLAVSRWRNQTGRPVVISPHGMLDPWALANSGWKKKLAGALYERANLRGAACLHALADAETKAIRAAGYINPVAEIPNGIDLPETSCPPSSSGERKTLLFLGRLHPKKGVQELLFAWDTVAREDPLLAARWRVVIAGWDDGGHRAALMAQAASLPDIAQVDFPGALHGEEKHAAFCDADAFILPSYSEGLPVAVLEAWAYSTPTFITDGCNLPEGFMRDAAVRVTTDPVELAQVLRARLEDPHLAAMAARAKALCAEKFTWGSVAQQYLAMYRWVLGKGDCPAFVSPAFAGPDFVGKSA</sequence>
<dbReference type="InterPro" id="IPR001296">
    <property type="entry name" value="Glyco_trans_1"/>
</dbReference>
<evidence type="ECO:0000259" key="2">
    <source>
        <dbReference type="Pfam" id="PF13579"/>
    </source>
</evidence>
<comment type="caution">
    <text evidence="3">The sequence shown here is derived from an EMBL/GenBank/DDBJ whole genome shotgun (WGS) entry which is preliminary data.</text>
</comment>
<dbReference type="GO" id="GO:0016757">
    <property type="term" value="F:glycosyltransferase activity"/>
    <property type="evidence" value="ECO:0007669"/>
    <property type="project" value="InterPro"/>
</dbReference>
<evidence type="ECO:0000259" key="1">
    <source>
        <dbReference type="Pfam" id="PF00534"/>
    </source>
</evidence>
<reference evidence="3 4" key="1">
    <citation type="submission" date="2015-04" db="EMBL/GenBank/DDBJ databases">
        <title>The draft genome sequence of Erythrobacter marinus HWDM-33.</title>
        <authorList>
            <person name="Zhuang L."/>
            <person name="Liu Y."/>
            <person name="Shao Z."/>
        </authorList>
    </citation>
    <scope>NUCLEOTIDE SEQUENCE [LARGE SCALE GENOMIC DNA]</scope>
    <source>
        <strain evidence="3 4">HWDM-33</strain>
    </source>
</reference>
<gene>
    <name evidence="3" type="ORF">AAV99_08395</name>
</gene>
<dbReference type="Pfam" id="PF13579">
    <property type="entry name" value="Glyco_trans_4_4"/>
    <property type="match status" value="1"/>
</dbReference>
<dbReference type="Pfam" id="PF00534">
    <property type="entry name" value="Glycos_transf_1"/>
    <property type="match status" value="1"/>
</dbReference>
<keyword evidence="4" id="KW-1185">Reference proteome</keyword>
<protein>
    <recommendedName>
        <fullName evidence="5">Glycosyltransferase subfamily 4-like N-terminal domain-containing protein</fullName>
    </recommendedName>
</protein>
<dbReference type="Proteomes" id="UP000053455">
    <property type="component" value="Unassembled WGS sequence"/>
</dbReference>
<dbReference type="SUPFAM" id="SSF53756">
    <property type="entry name" value="UDP-Glycosyltransferase/glycogen phosphorylase"/>
    <property type="match status" value="1"/>
</dbReference>
<evidence type="ECO:0000313" key="3">
    <source>
        <dbReference type="EMBL" id="KLI63735.1"/>
    </source>
</evidence>
<dbReference type="RefSeq" id="WP_047093551.1">
    <property type="nucleotide sequence ID" value="NZ_LBHU01000002.1"/>
</dbReference>
<accession>A0A0H0XTU8</accession>
<evidence type="ECO:0000313" key="4">
    <source>
        <dbReference type="Proteomes" id="UP000053455"/>
    </source>
</evidence>
<dbReference type="PANTHER" id="PTHR45947:SF3">
    <property type="entry name" value="SULFOQUINOVOSYL TRANSFERASE SQD2"/>
    <property type="match status" value="1"/>
</dbReference>
<evidence type="ECO:0008006" key="5">
    <source>
        <dbReference type="Google" id="ProtNLM"/>
    </source>
</evidence>
<feature type="domain" description="Glycosyl transferase family 1" evidence="1">
    <location>
        <begin position="191"/>
        <end position="347"/>
    </location>
</feature>
<dbReference type="InterPro" id="IPR050194">
    <property type="entry name" value="Glycosyltransferase_grp1"/>
</dbReference>
<dbReference type="AlphaFoldDB" id="A0A0H0XTU8"/>
<dbReference type="STRING" id="874156.GCA_001021555_01639"/>
<dbReference type="PATRIC" id="fig|874156.12.peg.1729"/>
<dbReference type="Gene3D" id="3.40.50.2000">
    <property type="entry name" value="Glycogen Phosphorylase B"/>
    <property type="match status" value="2"/>
</dbReference>
<dbReference type="OrthoDB" id="9790710at2"/>
<dbReference type="InterPro" id="IPR028098">
    <property type="entry name" value="Glyco_trans_4-like_N"/>
</dbReference>
<name>A0A0H0XTU8_9SPHN</name>
<proteinExistence type="predicted"/>
<feature type="domain" description="Glycosyltransferase subfamily 4-like N-terminal" evidence="2">
    <location>
        <begin position="21"/>
        <end position="178"/>
    </location>
</feature>
<organism evidence="3 4">
    <name type="scientific">Aurantiacibacter marinus</name>
    <dbReference type="NCBI Taxonomy" id="874156"/>
    <lineage>
        <taxon>Bacteria</taxon>
        <taxon>Pseudomonadati</taxon>
        <taxon>Pseudomonadota</taxon>
        <taxon>Alphaproteobacteria</taxon>
        <taxon>Sphingomonadales</taxon>
        <taxon>Erythrobacteraceae</taxon>
        <taxon>Aurantiacibacter</taxon>
    </lineage>
</organism>
<dbReference type="PANTHER" id="PTHR45947">
    <property type="entry name" value="SULFOQUINOVOSYL TRANSFERASE SQD2"/>
    <property type="match status" value="1"/>
</dbReference>
<dbReference type="EMBL" id="LBHU01000002">
    <property type="protein sequence ID" value="KLI63735.1"/>
    <property type="molecule type" value="Genomic_DNA"/>
</dbReference>